<dbReference type="Pfam" id="PF03551">
    <property type="entry name" value="PadR"/>
    <property type="match status" value="1"/>
</dbReference>
<reference evidence="2" key="2">
    <citation type="submission" date="2021-04" db="EMBL/GenBank/DDBJ databases">
        <authorList>
            <person name="Gilroy R."/>
        </authorList>
    </citation>
    <scope>NUCLEOTIDE SEQUENCE</scope>
    <source>
        <strain evidence="2">ChiGjej4B4-12881</strain>
    </source>
</reference>
<gene>
    <name evidence="2" type="ORF">IAA28_03305</name>
</gene>
<evidence type="ECO:0000313" key="2">
    <source>
        <dbReference type="EMBL" id="HIX51819.1"/>
    </source>
</evidence>
<proteinExistence type="predicted"/>
<dbReference type="PANTHER" id="PTHR43252">
    <property type="entry name" value="TRANSCRIPTIONAL REGULATOR YQJI"/>
    <property type="match status" value="1"/>
</dbReference>
<name>A0A9D2AWL7_9FIRM</name>
<dbReference type="InterPro" id="IPR036388">
    <property type="entry name" value="WH-like_DNA-bd_sf"/>
</dbReference>
<feature type="domain" description="Transcription regulator PadR N-terminal" evidence="1">
    <location>
        <begin position="16"/>
        <end position="88"/>
    </location>
</feature>
<reference evidence="2" key="1">
    <citation type="journal article" date="2021" name="PeerJ">
        <title>Extensive microbial diversity within the chicken gut microbiome revealed by metagenomics and culture.</title>
        <authorList>
            <person name="Gilroy R."/>
            <person name="Ravi A."/>
            <person name="Getino M."/>
            <person name="Pursley I."/>
            <person name="Horton D.L."/>
            <person name="Alikhan N.F."/>
            <person name="Baker D."/>
            <person name="Gharbi K."/>
            <person name="Hall N."/>
            <person name="Watson M."/>
            <person name="Adriaenssens E.M."/>
            <person name="Foster-Nyarko E."/>
            <person name="Jarju S."/>
            <person name="Secka A."/>
            <person name="Antonio M."/>
            <person name="Oren A."/>
            <person name="Chaudhuri R.R."/>
            <person name="La Ragione R."/>
            <person name="Hildebrand F."/>
            <person name="Pallen M.J."/>
        </authorList>
    </citation>
    <scope>NUCLEOTIDE SEQUENCE</scope>
    <source>
        <strain evidence="2">ChiGjej4B4-12881</strain>
    </source>
</reference>
<accession>A0A9D2AWL7</accession>
<dbReference type="InterPro" id="IPR036390">
    <property type="entry name" value="WH_DNA-bd_sf"/>
</dbReference>
<dbReference type="SUPFAM" id="SSF46785">
    <property type="entry name" value="Winged helix' DNA-binding domain"/>
    <property type="match status" value="1"/>
</dbReference>
<comment type="caution">
    <text evidence="2">The sequence shown here is derived from an EMBL/GenBank/DDBJ whole genome shotgun (WGS) entry which is preliminary data.</text>
</comment>
<dbReference type="PANTHER" id="PTHR43252:SF7">
    <property type="entry name" value="TRANSCRIPTIONAL REGULATOR YQJI"/>
    <property type="match status" value="1"/>
</dbReference>
<dbReference type="InterPro" id="IPR005149">
    <property type="entry name" value="Tscrpt_reg_PadR_N"/>
</dbReference>
<sequence length="115" mass="12894">MAVDKSLISGSTALLILKLLSEKDMYGYEMIDTLAKRSENVFELKAGTLYPLLHTLVSHGHLTCYEEERSGKVRKYYRITGEGRRFLARKEEEWREYSGAVAKVLGFGGVACGNA</sequence>
<evidence type="ECO:0000313" key="3">
    <source>
        <dbReference type="Proteomes" id="UP000886780"/>
    </source>
</evidence>
<dbReference type="EMBL" id="DXEU01000057">
    <property type="protein sequence ID" value="HIX51819.1"/>
    <property type="molecule type" value="Genomic_DNA"/>
</dbReference>
<dbReference type="AlphaFoldDB" id="A0A9D2AWL7"/>
<organism evidence="2 3">
    <name type="scientific">Candidatus Lachnoclostridium stercoripullorum</name>
    <dbReference type="NCBI Taxonomy" id="2838635"/>
    <lineage>
        <taxon>Bacteria</taxon>
        <taxon>Bacillati</taxon>
        <taxon>Bacillota</taxon>
        <taxon>Clostridia</taxon>
        <taxon>Lachnospirales</taxon>
        <taxon>Lachnospiraceae</taxon>
    </lineage>
</organism>
<evidence type="ECO:0000259" key="1">
    <source>
        <dbReference type="Pfam" id="PF03551"/>
    </source>
</evidence>
<dbReference type="Proteomes" id="UP000886780">
    <property type="component" value="Unassembled WGS sequence"/>
</dbReference>
<protein>
    <submittedName>
        <fullName evidence="2">PadR family transcriptional regulator</fullName>
    </submittedName>
</protein>
<dbReference type="Gene3D" id="1.10.10.10">
    <property type="entry name" value="Winged helix-like DNA-binding domain superfamily/Winged helix DNA-binding domain"/>
    <property type="match status" value="1"/>
</dbReference>